<keyword evidence="3" id="KW-1185">Reference proteome</keyword>
<reference evidence="3" key="1">
    <citation type="journal article" date="2019" name="Int. J. Syst. Evol. Microbiol.">
        <title>The Global Catalogue of Microorganisms (GCM) 10K type strain sequencing project: providing services to taxonomists for standard genome sequencing and annotation.</title>
        <authorList>
            <consortium name="The Broad Institute Genomics Platform"/>
            <consortium name="The Broad Institute Genome Sequencing Center for Infectious Disease"/>
            <person name="Wu L."/>
            <person name="Ma J."/>
        </authorList>
    </citation>
    <scope>NUCLEOTIDE SEQUENCE [LARGE SCALE GENOMIC DNA]</scope>
    <source>
        <strain evidence="3">JCM 11896</strain>
    </source>
</reference>
<protein>
    <submittedName>
        <fullName evidence="2">DUF1707 domain-containing protein</fullName>
    </submittedName>
</protein>
<sequence length="200" mass="21024">MTDPGEMRISDADREAAAKRLHDALGEGRITLTELEERLDAVYAARTASELRPPLADLPGSDLVVPPGSAQLARPVDGADRVHLRTGAGTVKRTGDWPVPAAMRLTTSMGTIHLDLSEARRIPPRIDIEVSTGMGEIVLVLPEGGSADVDAVSGSWGEVKTKVPSTPGGSGPHIVVRGKVGMGSLTVRGSRKGWWKAVLG</sequence>
<proteinExistence type="predicted"/>
<evidence type="ECO:0000313" key="3">
    <source>
        <dbReference type="Proteomes" id="UP001501414"/>
    </source>
</evidence>
<gene>
    <name evidence="2" type="ORF">GCM10009613_41750</name>
</gene>
<evidence type="ECO:0000259" key="1">
    <source>
        <dbReference type="Pfam" id="PF08044"/>
    </source>
</evidence>
<feature type="domain" description="DUF1707" evidence="1">
    <location>
        <begin position="7"/>
        <end position="59"/>
    </location>
</feature>
<dbReference type="PANTHER" id="PTHR40763">
    <property type="entry name" value="MEMBRANE PROTEIN-RELATED"/>
    <property type="match status" value="1"/>
</dbReference>
<comment type="caution">
    <text evidence="2">The sequence shown here is derived from an EMBL/GenBank/DDBJ whole genome shotgun (WGS) entry which is preliminary data.</text>
</comment>
<organism evidence="2 3">
    <name type="scientific">Pseudonocardia kongjuensis</name>
    <dbReference type="NCBI Taxonomy" id="102227"/>
    <lineage>
        <taxon>Bacteria</taxon>
        <taxon>Bacillati</taxon>
        <taxon>Actinomycetota</taxon>
        <taxon>Actinomycetes</taxon>
        <taxon>Pseudonocardiales</taxon>
        <taxon>Pseudonocardiaceae</taxon>
        <taxon>Pseudonocardia</taxon>
    </lineage>
</organism>
<dbReference type="EMBL" id="BAAAJK010000025">
    <property type="protein sequence ID" value="GAA1394111.1"/>
    <property type="molecule type" value="Genomic_DNA"/>
</dbReference>
<dbReference type="Pfam" id="PF08044">
    <property type="entry name" value="DUF1707"/>
    <property type="match status" value="1"/>
</dbReference>
<dbReference type="PANTHER" id="PTHR40763:SF5">
    <property type="entry name" value="MEMBRANE PROTEIN"/>
    <property type="match status" value="1"/>
</dbReference>
<dbReference type="InterPro" id="IPR012551">
    <property type="entry name" value="DUF1707_SHOCT-like"/>
</dbReference>
<evidence type="ECO:0000313" key="2">
    <source>
        <dbReference type="EMBL" id="GAA1394111.1"/>
    </source>
</evidence>
<dbReference type="Proteomes" id="UP001501414">
    <property type="component" value="Unassembled WGS sequence"/>
</dbReference>
<name>A0ABP4IMI5_9PSEU</name>
<dbReference type="RefSeq" id="WP_344025058.1">
    <property type="nucleotide sequence ID" value="NZ_BAAAJK010000025.1"/>
</dbReference>
<accession>A0ABP4IMI5</accession>